<dbReference type="CDD" id="cd03416">
    <property type="entry name" value="CbiX_SirB_N"/>
    <property type="match status" value="1"/>
</dbReference>
<dbReference type="GO" id="GO:0016829">
    <property type="term" value="F:lyase activity"/>
    <property type="evidence" value="ECO:0007669"/>
    <property type="project" value="UniProtKB-KW"/>
</dbReference>
<dbReference type="AlphaFoldDB" id="A0A1I3VPP9"/>
<evidence type="ECO:0000313" key="3">
    <source>
        <dbReference type="EMBL" id="SFJ97099.1"/>
    </source>
</evidence>
<dbReference type="GeneID" id="301132383"/>
<evidence type="ECO:0000256" key="2">
    <source>
        <dbReference type="ARBA" id="ARBA00023239"/>
    </source>
</evidence>
<sequence length="270" mass="30060">MGETAVLLLAHGSPDPDWLELVESAVRQCRLDLPVRVAFLGGVEGRSIPEERERLERTGAKRIIAVPLFVTAGSSHVNEIRELLGMDNEHPEAASIPCRQGRSRIVWCSPLEDHPVVEKIVASRIQTLARNPRAESLLLVGHGNESAVGGAKWDRMLQRLTLRLQNRFLFAGAGYGTLRPDTLREQARLLADKGELIVVPLFVSQGYFTRKAIPQKLDGLCYRYDGSAYLPHPLVAEWISQSVRAAVGNDFFTQRGVYENGREKTVEMGR</sequence>
<dbReference type="STRING" id="1884381.SAMN05518846_107118"/>
<dbReference type="PANTHER" id="PTHR33542:SF3">
    <property type="entry name" value="SIROHYDROCHLORIN FERROCHELATASE, CHLOROPLASTIC"/>
    <property type="match status" value="1"/>
</dbReference>
<dbReference type="Gene3D" id="3.40.50.1400">
    <property type="match status" value="2"/>
</dbReference>
<keyword evidence="2" id="KW-0456">Lyase</keyword>
<dbReference type="InterPro" id="IPR002762">
    <property type="entry name" value="CbiX-like"/>
</dbReference>
<evidence type="ECO:0000313" key="4">
    <source>
        <dbReference type="Proteomes" id="UP000198915"/>
    </source>
</evidence>
<dbReference type="InterPro" id="IPR050963">
    <property type="entry name" value="Sirohydro_Cobaltochel/CbiX"/>
</dbReference>
<gene>
    <name evidence="3" type="ORF">SAMN05518846_107118</name>
</gene>
<dbReference type="SUPFAM" id="SSF53800">
    <property type="entry name" value="Chelatase"/>
    <property type="match status" value="1"/>
</dbReference>
<dbReference type="Proteomes" id="UP000198915">
    <property type="component" value="Unassembled WGS sequence"/>
</dbReference>
<name>A0A1I3VPP9_9BACL</name>
<dbReference type="PANTHER" id="PTHR33542">
    <property type="entry name" value="SIROHYDROCHLORIN FERROCHELATASE, CHLOROPLASTIC"/>
    <property type="match status" value="1"/>
</dbReference>
<organism evidence="3 4">
    <name type="scientific">Brevibacillus centrosporus</name>
    <dbReference type="NCBI Taxonomy" id="54910"/>
    <lineage>
        <taxon>Bacteria</taxon>
        <taxon>Bacillati</taxon>
        <taxon>Bacillota</taxon>
        <taxon>Bacilli</taxon>
        <taxon>Bacillales</taxon>
        <taxon>Paenibacillaceae</taxon>
        <taxon>Brevibacillus</taxon>
    </lineage>
</organism>
<evidence type="ECO:0000256" key="1">
    <source>
        <dbReference type="ARBA" id="ARBA00022723"/>
    </source>
</evidence>
<dbReference type="Pfam" id="PF01903">
    <property type="entry name" value="CbiX"/>
    <property type="match status" value="1"/>
</dbReference>
<reference evidence="4" key="1">
    <citation type="submission" date="2016-10" db="EMBL/GenBank/DDBJ databases">
        <authorList>
            <person name="Varghese N."/>
            <person name="Submissions S."/>
        </authorList>
    </citation>
    <scope>NUCLEOTIDE SEQUENCE [LARGE SCALE GENOMIC DNA]</scope>
    <source>
        <strain evidence="4">OK042</strain>
    </source>
</reference>
<proteinExistence type="predicted"/>
<accession>A0A1I3VPP9</accession>
<dbReference type="EMBL" id="FORT01000007">
    <property type="protein sequence ID" value="SFJ97099.1"/>
    <property type="molecule type" value="Genomic_DNA"/>
</dbReference>
<keyword evidence="4" id="KW-1185">Reference proteome</keyword>
<keyword evidence="1" id="KW-0479">Metal-binding</keyword>
<dbReference type="RefSeq" id="WP_092268634.1">
    <property type="nucleotide sequence ID" value="NZ_CP176856.1"/>
</dbReference>
<dbReference type="GO" id="GO:0046872">
    <property type="term" value="F:metal ion binding"/>
    <property type="evidence" value="ECO:0007669"/>
    <property type="project" value="UniProtKB-KW"/>
</dbReference>
<protein>
    <submittedName>
        <fullName evidence="3">Sirohydrochlorin ferrochelatase</fullName>
    </submittedName>
</protein>